<gene>
    <name evidence="2" type="ORF">SKAU_G00391310</name>
</gene>
<dbReference type="GO" id="GO:0008327">
    <property type="term" value="F:methyl-CpG binding"/>
    <property type="evidence" value="ECO:0007669"/>
    <property type="project" value="TreeGrafter"/>
</dbReference>
<evidence type="ECO:0000313" key="3">
    <source>
        <dbReference type="Proteomes" id="UP001152622"/>
    </source>
</evidence>
<keyword evidence="1" id="KW-0238">DNA-binding</keyword>
<name>A0A9Q1IDM5_SYNKA</name>
<accession>A0A9Q1IDM5</accession>
<dbReference type="PANTHER" id="PTHR13419:SF1">
    <property type="entry name" value="CXXC-TYPE ZINC FINGER PROTEIN 4"/>
    <property type="match status" value="1"/>
</dbReference>
<reference evidence="2" key="1">
    <citation type="journal article" date="2023" name="Science">
        <title>Genome structures resolve the early diversification of teleost fishes.</title>
        <authorList>
            <person name="Parey E."/>
            <person name="Louis A."/>
            <person name="Montfort J."/>
            <person name="Bouchez O."/>
            <person name="Roques C."/>
            <person name="Iampietro C."/>
            <person name="Lluch J."/>
            <person name="Castinel A."/>
            <person name="Donnadieu C."/>
            <person name="Desvignes T."/>
            <person name="Floi Bucao C."/>
            <person name="Jouanno E."/>
            <person name="Wen M."/>
            <person name="Mejri S."/>
            <person name="Dirks R."/>
            <person name="Jansen H."/>
            <person name="Henkel C."/>
            <person name="Chen W.J."/>
            <person name="Zahm M."/>
            <person name="Cabau C."/>
            <person name="Klopp C."/>
            <person name="Thompson A.W."/>
            <person name="Robinson-Rechavi M."/>
            <person name="Braasch I."/>
            <person name="Lecointre G."/>
            <person name="Bobe J."/>
            <person name="Postlethwait J.H."/>
            <person name="Berthelot C."/>
            <person name="Roest Crollius H."/>
            <person name="Guiguen Y."/>
        </authorList>
    </citation>
    <scope>NUCLEOTIDE SEQUENCE</scope>
    <source>
        <strain evidence="2">WJC10195</strain>
    </source>
</reference>
<dbReference type="Proteomes" id="UP001152622">
    <property type="component" value="Chromosome 20"/>
</dbReference>
<proteinExistence type="predicted"/>
<dbReference type="AlphaFoldDB" id="A0A9Q1IDM5"/>
<keyword evidence="3" id="KW-1185">Reference proteome</keyword>
<comment type="caution">
    <text evidence="2">The sequence shown here is derived from an EMBL/GenBank/DDBJ whole genome shotgun (WGS) entry which is preliminary data.</text>
</comment>
<dbReference type="GO" id="GO:0005634">
    <property type="term" value="C:nucleus"/>
    <property type="evidence" value="ECO:0007669"/>
    <property type="project" value="TreeGrafter"/>
</dbReference>
<evidence type="ECO:0000256" key="1">
    <source>
        <dbReference type="ARBA" id="ARBA00023125"/>
    </source>
</evidence>
<organism evidence="2 3">
    <name type="scientific">Synaphobranchus kaupii</name>
    <name type="common">Kaup's arrowtooth eel</name>
    <dbReference type="NCBI Taxonomy" id="118154"/>
    <lineage>
        <taxon>Eukaryota</taxon>
        <taxon>Metazoa</taxon>
        <taxon>Chordata</taxon>
        <taxon>Craniata</taxon>
        <taxon>Vertebrata</taxon>
        <taxon>Euteleostomi</taxon>
        <taxon>Actinopterygii</taxon>
        <taxon>Neopterygii</taxon>
        <taxon>Teleostei</taxon>
        <taxon>Anguilliformes</taxon>
        <taxon>Synaphobranchidae</taxon>
        <taxon>Synaphobranchus</taxon>
    </lineage>
</organism>
<evidence type="ECO:0000313" key="2">
    <source>
        <dbReference type="EMBL" id="KAJ8335789.1"/>
    </source>
</evidence>
<sequence>MVRTEEYPQLANAFGVVYSFGSVSPKARCLPLLFVYMPPQMSRMLVFAEISMDARSVSTAQAGKPAPAGSNDCLFDEVKQQFHSEVQKQCCQRSTSGDPHLRKHPAGGISLPPGVIVMTALHSPAASAAVTDSAFQIANLADCPQNNSSASGGNPAKKKRKRICKFRKCEELKEKARHVAREDAGHEWRSIPVVLLERCLSRPLHLKSGNTLAHRKKSTCGVRRPKNPAFGEEGREKKKRKTLWCWFNSVISFHV</sequence>
<dbReference type="InterPro" id="IPR040388">
    <property type="entry name" value="CXXC4/CXXC5"/>
</dbReference>
<dbReference type="PANTHER" id="PTHR13419">
    <property type="entry name" value="ZINC FINGER-CONTAINING"/>
    <property type="match status" value="1"/>
</dbReference>
<dbReference type="EMBL" id="JAINUF010000020">
    <property type="protein sequence ID" value="KAJ8335789.1"/>
    <property type="molecule type" value="Genomic_DNA"/>
</dbReference>
<protein>
    <submittedName>
        <fullName evidence="2">Uncharacterized protein</fullName>
    </submittedName>
</protein>